<reference evidence="11" key="1">
    <citation type="submission" date="2022-07" db="EMBL/GenBank/DDBJ databases">
        <authorList>
            <person name="Macas J."/>
            <person name="Novak P."/>
            <person name="Neumann P."/>
        </authorList>
    </citation>
    <scope>NUCLEOTIDE SEQUENCE</scope>
</reference>
<dbReference type="InterPro" id="IPR018221">
    <property type="entry name" value="Glyco_hydro_9_His_AS"/>
</dbReference>
<dbReference type="InterPro" id="IPR001701">
    <property type="entry name" value="Glyco_hydro_9"/>
</dbReference>
<evidence type="ECO:0000259" key="10">
    <source>
        <dbReference type="Pfam" id="PF00759"/>
    </source>
</evidence>
<comment type="caution">
    <text evidence="11">The sequence shown here is derived from an EMBL/GenBank/DDBJ whole genome shotgun (WGS) entry which is preliminary data.</text>
</comment>
<evidence type="ECO:0000256" key="5">
    <source>
        <dbReference type="ARBA" id="ARBA00023277"/>
    </source>
</evidence>
<evidence type="ECO:0000256" key="6">
    <source>
        <dbReference type="ARBA" id="ARBA00023295"/>
    </source>
</evidence>
<dbReference type="Gene3D" id="1.50.10.10">
    <property type="match status" value="1"/>
</dbReference>
<evidence type="ECO:0000256" key="4">
    <source>
        <dbReference type="ARBA" id="ARBA00023001"/>
    </source>
</evidence>
<evidence type="ECO:0000256" key="2">
    <source>
        <dbReference type="ARBA" id="ARBA00007072"/>
    </source>
</evidence>
<dbReference type="GO" id="GO:0030245">
    <property type="term" value="P:cellulose catabolic process"/>
    <property type="evidence" value="ECO:0007669"/>
    <property type="project" value="UniProtKB-KW"/>
</dbReference>
<comment type="catalytic activity">
    <reaction evidence="1 9">
        <text>Endohydrolysis of (1-&gt;4)-beta-D-glucosidic linkages in cellulose, lichenin and cereal beta-D-glucans.</text>
        <dbReference type="EC" id="3.2.1.4"/>
    </reaction>
</comment>
<dbReference type="PROSITE" id="PS00592">
    <property type="entry name" value="GH9_2"/>
    <property type="match status" value="1"/>
</dbReference>
<dbReference type="PANTHER" id="PTHR22298">
    <property type="entry name" value="ENDO-1,4-BETA-GLUCANASE"/>
    <property type="match status" value="1"/>
</dbReference>
<comment type="similarity">
    <text evidence="2 8 9">Belongs to the glycosyl hydrolase 9 (cellulase E) family.</text>
</comment>
<name>A0AAV0D5L3_9ASTE</name>
<dbReference type="AlphaFoldDB" id="A0AAV0D5L3"/>
<sequence>MAGEGKSQNNPLLKVVLLGVITILTVTEVKGHDYGKALSNSILFYEGQRSGPLPSSQRMTWRKDSALRDGLDEKMDLVGGYYDAGDNVKYSFPMAFTTTMLAWSVLEYGKDMGNDELPHALEAIRWSTDFLLKATNKQNVVIAMVGDPIADHNCWERPEDMDTPRTVYQVNETSPGSEVSAEIAAALAAASLALKSSDPVYSSSLLQRALQVFEFADKFQASYNNSCPAVCPFYCDFSGYQDELLWGAAWLHKATNDAQYWDYVKENINKIWTAGSLFGWDAKHAGINVLASQHVLNGEGSKDTIPFIPNADALVCAVLPESPTKTEQFTPGGLLYQKGLMGNMQRPISLSFLLLTYGRYLESSKRTIQCGDNAYPSSKLIEFAKSQVDYILGDNPLQISYMVGYGESYPKRIHHRGSSLPSIKDHPEHIACKEGTIYFNSSNANPNVLTGAVVGGPNDESDQFPDDRMNAGESEPTTYLNAPLVGLLGYFKANPSL</sequence>
<organism evidence="11 12">
    <name type="scientific">Cuscuta epithymum</name>
    <dbReference type="NCBI Taxonomy" id="186058"/>
    <lineage>
        <taxon>Eukaryota</taxon>
        <taxon>Viridiplantae</taxon>
        <taxon>Streptophyta</taxon>
        <taxon>Embryophyta</taxon>
        <taxon>Tracheophyta</taxon>
        <taxon>Spermatophyta</taxon>
        <taxon>Magnoliopsida</taxon>
        <taxon>eudicotyledons</taxon>
        <taxon>Gunneridae</taxon>
        <taxon>Pentapetalae</taxon>
        <taxon>asterids</taxon>
        <taxon>lamiids</taxon>
        <taxon>Solanales</taxon>
        <taxon>Convolvulaceae</taxon>
        <taxon>Cuscuteae</taxon>
        <taxon>Cuscuta</taxon>
        <taxon>Cuscuta subgen. Cuscuta</taxon>
    </lineage>
</organism>
<evidence type="ECO:0000256" key="8">
    <source>
        <dbReference type="PROSITE-ProRule" id="PRU10059"/>
    </source>
</evidence>
<evidence type="ECO:0000313" key="12">
    <source>
        <dbReference type="Proteomes" id="UP001152523"/>
    </source>
</evidence>
<protein>
    <recommendedName>
        <fullName evidence="9">Endoglucanase</fullName>
        <ecNumber evidence="9">3.2.1.4</ecNumber>
    </recommendedName>
</protein>
<keyword evidence="3 8" id="KW-0378">Hydrolase</keyword>
<dbReference type="InterPro" id="IPR012341">
    <property type="entry name" value="6hp_glycosidase-like_sf"/>
</dbReference>
<keyword evidence="6 8" id="KW-0326">Glycosidase</keyword>
<keyword evidence="4 9" id="KW-0136">Cellulose degradation</keyword>
<dbReference type="GO" id="GO:0008810">
    <property type="term" value="F:cellulase activity"/>
    <property type="evidence" value="ECO:0007669"/>
    <property type="project" value="UniProtKB-EC"/>
</dbReference>
<evidence type="ECO:0000313" key="11">
    <source>
        <dbReference type="EMBL" id="CAH9090762.1"/>
    </source>
</evidence>
<evidence type="ECO:0000256" key="3">
    <source>
        <dbReference type="ARBA" id="ARBA00022801"/>
    </source>
</evidence>
<feature type="domain" description="Glycoside hydrolase family 9" evidence="10">
    <location>
        <begin position="34"/>
        <end position="488"/>
    </location>
</feature>
<dbReference type="FunFam" id="1.50.10.10:FF:000020">
    <property type="entry name" value="Endoglucanase"/>
    <property type="match status" value="1"/>
</dbReference>
<dbReference type="EC" id="3.2.1.4" evidence="9"/>
<gene>
    <name evidence="11" type="ORF">CEPIT_LOCUS11423</name>
</gene>
<dbReference type="Pfam" id="PF00759">
    <property type="entry name" value="Glyco_hydro_9"/>
    <property type="match status" value="1"/>
</dbReference>
<dbReference type="Proteomes" id="UP001152523">
    <property type="component" value="Unassembled WGS sequence"/>
</dbReference>
<feature type="active site" evidence="8">
    <location>
        <position position="414"/>
    </location>
</feature>
<evidence type="ECO:0000256" key="1">
    <source>
        <dbReference type="ARBA" id="ARBA00000966"/>
    </source>
</evidence>
<proteinExistence type="inferred from homology"/>
<dbReference type="EMBL" id="CAMAPF010000065">
    <property type="protein sequence ID" value="CAH9090762.1"/>
    <property type="molecule type" value="Genomic_DNA"/>
</dbReference>
<evidence type="ECO:0000256" key="7">
    <source>
        <dbReference type="ARBA" id="ARBA00023326"/>
    </source>
</evidence>
<dbReference type="InterPro" id="IPR008928">
    <property type="entry name" value="6-hairpin_glycosidase_sf"/>
</dbReference>
<dbReference type="SUPFAM" id="SSF48208">
    <property type="entry name" value="Six-hairpin glycosidases"/>
    <property type="match status" value="1"/>
</dbReference>
<evidence type="ECO:0000256" key="9">
    <source>
        <dbReference type="RuleBase" id="RU361166"/>
    </source>
</evidence>
<keyword evidence="12" id="KW-1185">Reference proteome</keyword>
<keyword evidence="7 8" id="KW-0624">Polysaccharide degradation</keyword>
<accession>A0AAV0D5L3</accession>
<keyword evidence="5 8" id="KW-0119">Carbohydrate metabolism</keyword>